<keyword evidence="4" id="KW-1185">Reference proteome</keyword>
<dbReference type="InterPro" id="IPR018720">
    <property type="entry name" value="DUF2249"/>
</dbReference>
<comment type="caution">
    <text evidence="3">The sequence shown here is derived from an EMBL/GenBank/DDBJ whole genome shotgun (WGS) entry which is preliminary data.</text>
</comment>
<feature type="domain" description="DUF2249" evidence="2">
    <location>
        <begin position="110"/>
        <end position="176"/>
    </location>
</feature>
<reference evidence="3 4" key="1">
    <citation type="journal article" date="2012" name="ISME J.">
        <title>Nitrification expanded: discovery, physiology and genomics of a nitrite-oxidizing bacterium from the phylum Chloroflexi.</title>
        <authorList>
            <person name="Sorokin D.Y."/>
            <person name="Lucker S."/>
            <person name="Vejmelkova D."/>
            <person name="Kostrikina N.A."/>
            <person name="Kleerebezem R."/>
            <person name="Rijpstra W.I."/>
            <person name="Damste J.S."/>
            <person name="Le Paslier D."/>
            <person name="Muyzer G."/>
            <person name="Wagner M."/>
            <person name="van Loosdrecht M.C."/>
            <person name="Daims H."/>
        </authorList>
    </citation>
    <scope>NUCLEOTIDE SEQUENCE [LARGE SCALE GENOMIC DNA]</scope>
    <source>
        <strain evidence="4">none</strain>
    </source>
</reference>
<evidence type="ECO:0000259" key="2">
    <source>
        <dbReference type="Pfam" id="PF10006"/>
    </source>
</evidence>
<dbReference type="InterPro" id="IPR015077">
    <property type="entry name" value="DUF1858"/>
</dbReference>
<dbReference type="RefSeq" id="WP_008475627.1">
    <property type="nucleotide sequence ID" value="NZ_CAGS01000085.1"/>
</dbReference>
<feature type="domain" description="DUF2249" evidence="2">
    <location>
        <begin position="211"/>
        <end position="276"/>
    </location>
</feature>
<evidence type="ECO:0000259" key="1">
    <source>
        <dbReference type="Pfam" id="PF08984"/>
    </source>
</evidence>
<evidence type="ECO:0008006" key="5">
    <source>
        <dbReference type="Google" id="ProtNLM"/>
    </source>
</evidence>
<dbReference type="Pfam" id="PF10006">
    <property type="entry name" value="DUF2249"/>
    <property type="match status" value="2"/>
</dbReference>
<dbReference type="Gene3D" id="1.10.3910.10">
    <property type="entry name" value="SP0561-like"/>
    <property type="match status" value="1"/>
</dbReference>
<dbReference type="InterPro" id="IPR036868">
    <property type="entry name" value="TusA-like_sf"/>
</dbReference>
<dbReference type="Proteomes" id="UP000004221">
    <property type="component" value="Unassembled WGS sequence"/>
</dbReference>
<sequence>MNTTTPEPVLASWKVSEVLKRYPELLDVLVNLNPTFRMLKNPITRKVQSRLVTVAQAAEIAGMDPTELVRSLNQAIGITAPAEQAEKEPAGAGVTGGPPPWVDTSPVAAEVDARPLQKTGQEPFSVIMAASREVGVGQVLRLRNTFEPVPLYDVLGMRGFVHFARQHGPDDWEILFLNIGSGKAKPTEAGATPNPEGPALDWDAPSATLRIDVSELVPPEPLIRIMGALEQLPEGATLRVYHVRRPLHLYPRLDALGYQHETRDLGPGQVEILIKKTPESGAVTQ</sequence>
<dbReference type="EMBL" id="CAGS01000085">
    <property type="protein sequence ID" value="CCF82995.1"/>
    <property type="molecule type" value="Genomic_DNA"/>
</dbReference>
<dbReference type="SUPFAM" id="SSF64307">
    <property type="entry name" value="SirA-like"/>
    <property type="match status" value="1"/>
</dbReference>
<evidence type="ECO:0000313" key="3">
    <source>
        <dbReference type="EMBL" id="CCF82995.1"/>
    </source>
</evidence>
<accession>I4EE83</accession>
<dbReference type="OrthoDB" id="151621at2"/>
<gene>
    <name evidence="3" type="ORF">NITHO_1750010</name>
</gene>
<protein>
    <recommendedName>
        <fullName evidence="5">DUF2249 domain-containing protein</fullName>
    </recommendedName>
</protein>
<dbReference type="InterPro" id="IPR038062">
    <property type="entry name" value="ScdA-like_N_sf"/>
</dbReference>
<dbReference type="AlphaFoldDB" id="I4EE83"/>
<organism evidence="3 4">
    <name type="scientific">Nitrolancea hollandica Lb</name>
    <dbReference type="NCBI Taxonomy" id="1129897"/>
    <lineage>
        <taxon>Bacteria</taxon>
        <taxon>Pseudomonadati</taxon>
        <taxon>Thermomicrobiota</taxon>
        <taxon>Thermomicrobia</taxon>
        <taxon>Sphaerobacterales</taxon>
        <taxon>Sphaerobacterineae</taxon>
        <taxon>Sphaerobacteraceae</taxon>
        <taxon>Nitrolancea</taxon>
    </lineage>
</organism>
<feature type="domain" description="DUF1858" evidence="1">
    <location>
        <begin position="12"/>
        <end position="69"/>
    </location>
</feature>
<dbReference type="SUPFAM" id="SSF140683">
    <property type="entry name" value="SP0561-like"/>
    <property type="match status" value="1"/>
</dbReference>
<dbReference type="Pfam" id="PF08984">
    <property type="entry name" value="DUF1858"/>
    <property type="match status" value="1"/>
</dbReference>
<proteinExistence type="predicted"/>
<evidence type="ECO:0000313" key="4">
    <source>
        <dbReference type="Proteomes" id="UP000004221"/>
    </source>
</evidence>
<name>I4EE83_9BACT</name>